<comment type="caution">
    <text evidence="2">The sequence shown here is derived from an EMBL/GenBank/DDBJ whole genome shotgun (WGS) entry which is preliminary data.</text>
</comment>
<protein>
    <submittedName>
        <fullName evidence="2">Uncharacterized protein</fullName>
    </submittedName>
</protein>
<evidence type="ECO:0000313" key="3">
    <source>
        <dbReference type="Proteomes" id="UP000765509"/>
    </source>
</evidence>
<gene>
    <name evidence="2" type="ORF">O181_057188</name>
</gene>
<name>A0A9Q3EAV9_9BASI</name>
<organism evidence="2 3">
    <name type="scientific">Austropuccinia psidii MF-1</name>
    <dbReference type="NCBI Taxonomy" id="1389203"/>
    <lineage>
        <taxon>Eukaryota</taxon>
        <taxon>Fungi</taxon>
        <taxon>Dikarya</taxon>
        <taxon>Basidiomycota</taxon>
        <taxon>Pucciniomycotina</taxon>
        <taxon>Pucciniomycetes</taxon>
        <taxon>Pucciniales</taxon>
        <taxon>Sphaerophragmiaceae</taxon>
        <taxon>Austropuccinia</taxon>
    </lineage>
</organism>
<evidence type="ECO:0000256" key="1">
    <source>
        <dbReference type="SAM" id="MobiDB-lite"/>
    </source>
</evidence>
<dbReference type="Proteomes" id="UP000765509">
    <property type="component" value="Unassembled WGS sequence"/>
</dbReference>
<keyword evidence="3" id="KW-1185">Reference proteome</keyword>
<sequence length="70" mass="7429">MSGSTLSKKAADADNNANTKPLSNEEVFSLLDSLRSELSSLKSARLSDDAEMQLLHLAISPPPLAISPFS</sequence>
<proteinExistence type="predicted"/>
<accession>A0A9Q3EAV9</accession>
<reference evidence="2" key="1">
    <citation type="submission" date="2021-03" db="EMBL/GenBank/DDBJ databases">
        <title>Draft genome sequence of rust myrtle Austropuccinia psidii MF-1, a brazilian biotype.</title>
        <authorList>
            <person name="Quecine M.C."/>
            <person name="Pachon D.M.R."/>
            <person name="Bonatelli M.L."/>
            <person name="Correr F.H."/>
            <person name="Franceschini L.M."/>
            <person name="Leite T.F."/>
            <person name="Margarido G.R.A."/>
            <person name="Almeida C.A."/>
            <person name="Ferrarezi J.A."/>
            <person name="Labate C.A."/>
        </authorList>
    </citation>
    <scope>NUCLEOTIDE SEQUENCE</scope>
    <source>
        <strain evidence="2">MF-1</strain>
    </source>
</reference>
<evidence type="ECO:0000313" key="2">
    <source>
        <dbReference type="EMBL" id="MBW0517473.1"/>
    </source>
</evidence>
<dbReference type="EMBL" id="AVOT02025950">
    <property type="protein sequence ID" value="MBW0517473.1"/>
    <property type="molecule type" value="Genomic_DNA"/>
</dbReference>
<feature type="region of interest" description="Disordered" evidence="1">
    <location>
        <begin position="1"/>
        <end position="24"/>
    </location>
</feature>
<dbReference type="AlphaFoldDB" id="A0A9Q3EAV9"/>